<dbReference type="AlphaFoldDB" id="A0A7I7RK70"/>
<reference evidence="1 2" key="1">
    <citation type="journal article" date="2019" name="Emerg. Microbes Infect.">
        <title>Comprehensive subspecies identification of 175 nontuberculous mycobacteria species based on 7547 genomic profiles.</title>
        <authorList>
            <person name="Matsumoto Y."/>
            <person name="Kinjo T."/>
            <person name="Motooka D."/>
            <person name="Nabeya D."/>
            <person name="Jung N."/>
            <person name="Uechi K."/>
            <person name="Horii T."/>
            <person name="Iida T."/>
            <person name="Fujita J."/>
            <person name="Nakamura S."/>
        </authorList>
    </citation>
    <scope>NUCLEOTIDE SEQUENCE [LARGE SCALE GENOMIC DNA]</scope>
    <source>
        <strain evidence="1 2">JCM 18439</strain>
    </source>
</reference>
<accession>A0A7I7RK70</accession>
<dbReference type="EMBL" id="AP022591">
    <property type="protein sequence ID" value="BBY44279.1"/>
    <property type="molecule type" value="Genomic_DNA"/>
</dbReference>
<proteinExistence type="predicted"/>
<evidence type="ECO:0000313" key="2">
    <source>
        <dbReference type="Proteomes" id="UP000466431"/>
    </source>
</evidence>
<dbReference type="Proteomes" id="UP000466431">
    <property type="component" value="Chromosome"/>
</dbReference>
<organism evidence="1 2">
    <name type="scientific">Mycolicibacterium celeriflavum</name>
    <name type="common">Mycobacterium celeriflavum</name>
    <dbReference type="NCBI Taxonomy" id="1249101"/>
    <lineage>
        <taxon>Bacteria</taxon>
        <taxon>Bacillati</taxon>
        <taxon>Actinomycetota</taxon>
        <taxon>Actinomycetes</taxon>
        <taxon>Mycobacteriales</taxon>
        <taxon>Mycobacteriaceae</taxon>
        <taxon>Mycolicibacterium</taxon>
    </lineage>
</organism>
<sequence>MSIEAGNACASGADVIRMLRVPVGPLRVWTVLNRVLIGVAGSAAAAIIGVPGIAAAQPPEPSPAPPPPNVNALAPVKLSEYAVMDGRWYAFRTPDGLTCVLQRNGGYGCSGAIPGAPNGANFVSGGPGAPQFSATTADVFASVGEVKTLPAGSRISYQTVSCGSEGGVTTCSDSRNQSGFVLTPAGSHIINGGKDPLLDRPEGTNPFFN</sequence>
<gene>
    <name evidence="1" type="ORF">MCEL_25740</name>
</gene>
<name>A0A7I7RK70_MYCCF</name>
<keyword evidence="2" id="KW-1185">Reference proteome</keyword>
<dbReference type="KEGG" id="mcee:MCEL_25740"/>
<evidence type="ECO:0000313" key="1">
    <source>
        <dbReference type="EMBL" id="BBY44279.1"/>
    </source>
</evidence>
<protein>
    <submittedName>
        <fullName evidence="1">Uncharacterized protein</fullName>
    </submittedName>
</protein>